<dbReference type="GO" id="GO:0051536">
    <property type="term" value="F:iron-sulfur cluster binding"/>
    <property type="evidence" value="ECO:0007669"/>
    <property type="project" value="InterPro"/>
</dbReference>
<proteinExistence type="predicted"/>
<sequence>MTRALHPQAVPGQPSAVRWVVDVDLPVGRVTAAPGTVGPLLEYGVLTRMFVERGGVWTWLAPGQSWTEHGPRIRDALAAALDLPGWEIDEKSDELLGLVAREILDGELAGYVASHGGVITVADAADDRLTLDFGGACEDCPAASSTLHERIETAVRARYPRLVGVERVGGAHHRPRGWLGLPVPGRGR</sequence>
<evidence type="ECO:0000313" key="4">
    <source>
        <dbReference type="Proteomes" id="UP000093501"/>
    </source>
</evidence>
<dbReference type="Pfam" id="PF01106">
    <property type="entry name" value="NifU"/>
    <property type="match status" value="1"/>
</dbReference>
<dbReference type="SUPFAM" id="SSF117916">
    <property type="entry name" value="Fe-S cluster assembly (FSCA) domain-like"/>
    <property type="match status" value="1"/>
</dbReference>
<evidence type="ECO:0000256" key="1">
    <source>
        <dbReference type="ARBA" id="ARBA00049958"/>
    </source>
</evidence>
<feature type="domain" description="NIF system FeS cluster assembly NifU C-terminal" evidence="2">
    <location>
        <begin position="102"/>
        <end position="166"/>
    </location>
</feature>
<evidence type="ECO:0000313" key="3">
    <source>
        <dbReference type="EMBL" id="OCL33268.1"/>
    </source>
</evidence>
<name>A0A1C0AL32_9ACTN</name>
<dbReference type="GO" id="GO:0005506">
    <property type="term" value="F:iron ion binding"/>
    <property type="evidence" value="ECO:0007669"/>
    <property type="project" value="InterPro"/>
</dbReference>
<comment type="function">
    <text evidence="1">May be involved in the formation or repair of [Fe-S] clusters present in iron-sulfur proteins.</text>
</comment>
<dbReference type="AlphaFoldDB" id="A0A1C0AL32"/>
<dbReference type="InterPro" id="IPR034904">
    <property type="entry name" value="FSCA_dom_sf"/>
</dbReference>
<evidence type="ECO:0000259" key="2">
    <source>
        <dbReference type="Pfam" id="PF01106"/>
    </source>
</evidence>
<reference evidence="4" key="1">
    <citation type="submission" date="2016-07" db="EMBL/GenBank/DDBJ databases">
        <authorList>
            <person name="Florea S."/>
            <person name="Webb J.S."/>
            <person name="Jaromczyk J."/>
            <person name="Schardl C.L."/>
        </authorList>
    </citation>
    <scope>NUCLEOTIDE SEQUENCE [LARGE SCALE GENOMIC DNA]</scope>
    <source>
        <strain evidence="4">IPBSL-7</strain>
    </source>
</reference>
<accession>A0A1C0AL32</accession>
<dbReference type="EMBL" id="MBQD01000022">
    <property type="protein sequence ID" value="OCL33268.1"/>
    <property type="molecule type" value="Genomic_DNA"/>
</dbReference>
<dbReference type="RefSeq" id="WP_068751834.1">
    <property type="nucleotide sequence ID" value="NZ_MBQD01000022.1"/>
</dbReference>
<protein>
    <recommendedName>
        <fullName evidence="2">NIF system FeS cluster assembly NifU C-terminal domain-containing protein</fullName>
    </recommendedName>
</protein>
<comment type="caution">
    <text evidence="3">The sequence shown here is derived from an EMBL/GenBank/DDBJ whole genome shotgun (WGS) entry which is preliminary data.</text>
</comment>
<dbReference type="GO" id="GO:0016226">
    <property type="term" value="P:iron-sulfur cluster assembly"/>
    <property type="evidence" value="ECO:0007669"/>
    <property type="project" value="InterPro"/>
</dbReference>
<dbReference type="Gene3D" id="3.30.300.130">
    <property type="entry name" value="Fe-S cluster assembly (FSCA)"/>
    <property type="match status" value="1"/>
</dbReference>
<organism evidence="3 4">
    <name type="scientific">Tessaracoccus lapidicaptus</name>
    <dbReference type="NCBI Taxonomy" id="1427523"/>
    <lineage>
        <taxon>Bacteria</taxon>
        <taxon>Bacillati</taxon>
        <taxon>Actinomycetota</taxon>
        <taxon>Actinomycetes</taxon>
        <taxon>Propionibacteriales</taxon>
        <taxon>Propionibacteriaceae</taxon>
        <taxon>Tessaracoccus</taxon>
    </lineage>
</organism>
<dbReference type="Proteomes" id="UP000093501">
    <property type="component" value="Unassembled WGS sequence"/>
</dbReference>
<gene>
    <name evidence="3" type="ORF">BCR15_05390</name>
</gene>
<keyword evidence="4" id="KW-1185">Reference proteome</keyword>
<dbReference type="InterPro" id="IPR001075">
    <property type="entry name" value="NIF_FeS_clus_asmbl_NifU_C"/>
</dbReference>